<evidence type="ECO:0000313" key="2">
    <source>
        <dbReference type="Proteomes" id="UP000255505"/>
    </source>
</evidence>
<evidence type="ECO:0008006" key="3">
    <source>
        <dbReference type="Google" id="ProtNLM"/>
    </source>
</evidence>
<gene>
    <name evidence="1" type="ORF">CT19425_U600085</name>
</gene>
<reference evidence="1 2" key="1">
    <citation type="submission" date="2018-01" db="EMBL/GenBank/DDBJ databases">
        <authorList>
            <person name="Gaut B.S."/>
            <person name="Morton B.R."/>
            <person name="Clegg M.T."/>
            <person name="Duvall M.R."/>
        </authorList>
    </citation>
    <scope>NUCLEOTIDE SEQUENCE [LARGE SCALE GENOMIC DNA]</scope>
    <source>
        <strain evidence="1">Cupriavidus taiwanensis LMG 19425</strain>
    </source>
</reference>
<protein>
    <recommendedName>
        <fullName evidence="3">Preprotein translocase subunit SecA</fullName>
    </recommendedName>
</protein>
<evidence type="ECO:0000313" key="1">
    <source>
        <dbReference type="EMBL" id="SPK70591.1"/>
    </source>
</evidence>
<proteinExistence type="predicted"/>
<organism evidence="1 2">
    <name type="scientific">Cupriavidus taiwanensis</name>
    <dbReference type="NCBI Taxonomy" id="164546"/>
    <lineage>
        <taxon>Bacteria</taxon>
        <taxon>Pseudomonadati</taxon>
        <taxon>Pseudomonadota</taxon>
        <taxon>Betaproteobacteria</taxon>
        <taxon>Burkholderiales</taxon>
        <taxon>Burkholderiaceae</taxon>
        <taxon>Cupriavidus</taxon>
    </lineage>
</organism>
<sequence>MLSAHEFAALMILGNCEHDRQLDPADIEALVEHQLVCRERSKSGGWQARLTSEGKRFFDTIGRRR</sequence>
<dbReference type="Proteomes" id="UP000255505">
    <property type="component" value="Unassembled WGS sequence"/>
</dbReference>
<dbReference type="AlphaFoldDB" id="A0A375I9N2"/>
<name>A0A375I9N2_9BURK</name>
<dbReference type="EMBL" id="OOEF01000057">
    <property type="protein sequence ID" value="SPK70591.1"/>
    <property type="molecule type" value="Genomic_DNA"/>
</dbReference>
<accession>A0A375I9N2</accession>